<dbReference type="InterPro" id="IPR033887">
    <property type="entry name" value="PTS_IIA_man"/>
</dbReference>
<organism evidence="9">
    <name type="scientific">Acerihabitans sp. KWT182</name>
    <dbReference type="NCBI Taxonomy" id="3157919"/>
    <lineage>
        <taxon>Bacteria</taxon>
        <taxon>Pseudomonadati</taxon>
        <taxon>Pseudomonadota</taxon>
        <taxon>Gammaproteobacteria</taxon>
        <taxon>Enterobacterales</taxon>
        <taxon>Pectobacteriaceae</taxon>
        <taxon>Acerihabitans</taxon>
    </lineage>
</organism>
<dbReference type="InterPro" id="IPR004701">
    <property type="entry name" value="PTS_EIIA_man-typ"/>
</dbReference>
<dbReference type="PANTHER" id="PTHR33799:SF1">
    <property type="entry name" value="PTS SYSTEM MANNOSE-SPECIFIC EIIAB COMPONENT-RELATED"/>
    <property type="match status" value="1"/>
</dbReference>
<evidence type="ECO:0000256" key="5">
    <source>
        <dbReference type="ARBA" id="ARBA00022679"/>
    </source>
</evidence>
<dbReference type="GO" id="GO:0009401">
    <property type="term" value="P:phosphoenolpyruvate-dependent sugar phosphotransferase system"/>
    <property type="evidence" value="ECO:0007669"/>
    <property type="project" value="UniProtKB-KW"/>
</dbReference>
<evidence type="ECO:0000313" key="9">
    <source>
        <dbReference type="EMBL" id="XBS71975.1"/>
    </source>
</evidence>
<dbReference type="NCBIfam" id="NF040761">
    <property type="entry name" value="AgaF"/>
    <property type="match status" value="1"/>
</dbReference>
<protein>
    <submittedName>
        <fullName evidence="9">PTS galactosamine/N-acetylgalactosamine transporter subunit IIA</fullName>
    </submittedName>
</protein>
<dbReference type="AlphaFoldDB" id="A0AAU7QFD6"/>
<dbReference type="EMBL" id="CP157947">
    <property type="protein sequence ID" value="XBS71975.1"/>
    <property type="molecule type" value="Genomic_DNA"/>
</dbReference>
<reference evidence="9" key="1">
    <citation type="submission" date="2024-06" db="EMBL/GenBank/DDBJ databases">
        <authorList>
            <person name="Coelho C."/>
            <person name="Bento M."/>
            <person name="Garcia E."/>
            <person name="Camelo A."/>
            <person name="Brandao I."/>
            <person name="Espirito Santo C."/>
            <person name="Trovao J."/>
            <person name="Verissimo A."/>
            <person name="Costa J."/>
            <person name="Tiago I."/>
        </authorList>
    </citation>
    <scope>NUCLEOTIDE SEQUENCE</scope>
    <source>
        <strain evidence="9">KWT182</strain>
    </source>
</reference>
<evidence type="ECO:0000256" key="6">
    <source>
        <dbReference type="ARBA" id="ARBA00022683"/>
    </source>
</evidence>
<evidence type="ECO:0000256" key="4">
    <source>
        <dbReference type="ARBA" id="ARBA00022597"/>
    </source>
</evidence>
<evidence type="ECO:0000259" key="8">
    <source>
        <dbReference type="PROSITE" id="PS51096"/>
    </source>
</evidence>
<dbReference type="PANTHER" id="PTHR33799">
    <property type="entry name" value="PTS PERMEASE-RELATED-RELATED"/>
    <property type="match status" value="1"/>
</dbReference>
<name>A0AAU7QFD6_9GAMM</name>
<feature type="domain" description="PTS EIIA type-4" evidence="8">
    <location>
        <begin position="1"/>
        <end position="124"/>
    </location>
</feature>
<keyword evidence="3" id="KW-0963">Cytoplasm</keyword>
<dbReference type="Gene3D" id="3.40.50.510">
    <property type="entry name" value="Phosphotransferase system, mannose-type IIA component"/>
    <property type="match status" value="1"/>
</dbReference>
<evidence type="ECO:0000256" key="7">
    <source>
        <dbReference type="ARBA" id="ARBA00022777"/>
    </source>
</evidence>
<dbReference type="Pfam" id="PF03610">
    <property type="entry name" value="EIIA-man"/>
    <property type="match status" value="1"/>
</dbReference>
<accession>A0AAU7QFD6</accession>
<dbReference type="GO" id="GO:0005737">
    <property type="term" value="C:cytoplasm"/>
    <property type="evidence" value="ECO:0007669"/>
    <property type="project" value="UniProtKB-SubCell"/>
</dbReference>
<dbReference type="GO" id="GO:0016020">
    <property type="term" value="C:membrane"/>
    <property type="evidence" value="ECO:0007669"/>
    <property type="project" value="InterPro"/>
</dbReference>
<evidence type="ECO:0000256" key="1">
    <source>
        <dbReference type="ARBA" id="ARBA00004496"/>
    </source>
</evidence>
<sequence>MLGIVIAGHGGFASGLLQAIEQVVGRQERCRAVDFPEGMSTIRLRLALREACSFCDAGNGLVILTDLLGGTPFRLAAELAMEKSRYEVITGTNLQLAAEMMLEREGKTPAEFREMALTCGHRGLTSLWHEQQRQKCDDRTEDGI</sequence>
<gene>
    <name evidence="9" type="primary">agaF</name>
    <name evidence="9" type="ORF">ABK905_21485</name>
</gene>
<keyword evidence="5" id="KW-0808">Transferase</keyword>
<comment type="subcellular location">
    <subcellularLocation>
        <location evidence="1">Cytoplasm</location>
    </subcellularLocation>
</comment>
<keyword evidence="4" id="KW-0762">Sugar transport</keyword>
<keyword evidence="6" id="KW-0598">Phosphotransferase system</keyword>
<proteinExistence type="predicted"/>
<dbReference type="GO" id="GO:0016301">
    <property type="term" value="F:kinase activity"/>
    <property type="evidence" value="ECO:0007669"/>
    <property type="project" value="UniProtKB-KW"/>
</dbReference>
<evidence type="ECO:0000256" key="2">
    <source>
        <dbReference type="ARBA" id="ARBA00022448"/>
    </source>
</evidence>
<keyword evidence="2" id="KW-0813">Transport</keyword>
<dbReference type="InterPro" id="IPR036662">
    <property type="entry name" value="PTS_EIIA_man-typ_sf"/>
</dbReference>
<evidence type="ECO:0000256" key="3">
    <source>
        <dbReference type="ARBA" id="ARBA00022490"/>
    </source>
</evidence>
<dbReference type="SUPFAM" id="SSF53062">
    <property type="entry name" value="PTS system fructose IIA component-like"/>
    <property type="match status" value="1"/>
</dbReference>
<dbReference type="CDD" id="cd00006">
    <property type="entry name" value="PTS_IIA_man"/>
    <property type="match status" value="1"/>
</dbReference>
<dbReference type="InterPro" id="IPR051471">
    <property type="entry name" value="Bacterial_PTS_sugar_comp"/>
</dbReference>
<dbReference type="PROSITE" id="PS51096">
    <property type="entry name" value="PTS_EIIA_TYPE_4"/>
    <property type="match status" value="1"/>
</dbReference>
<keyword evidence="7" id="KW-0418">Kinase</keyword>